<dbReference type="VEuPathDB" id="TriTrypDB:LpyrH10_05_2680"/>
<organism evidence="2 3">
    <name type="scientific">Leptomonas pyrrhocoris</name>
    <name type="common">Firebug parasite</name>
    <dbReference type="NCBI Taxonomy" id="157538"/>
    <lineage>
        <taxon>Eukaryota</taxon>
        <taxon>Discoba</taxon>
        <taxon>Euglenozoa</taxon>
        <taxon>Kinetoplastea</taxon>
        <taxon>Metakinetoplastina</taxon>
        <taxon>Trypanosomatida</taxon>
        <taxon>Trypanosomatidae</taxon>
        <taxon>Leishmaniinae</taxon>
        <taxon>Leptomonas</taxon>
    </lineage>
</organism>
<evidence type="ECO:0000256" key="1">
    <source>
        <dbReference type="SAM" id="MobiDB-lite"/>
    </source>
</evidence>
<dbReference type="RefSeq" id="XP_015660751.1">
    <property type="nucleotide sequence ID" value="XM_015800744.1"/>
</dbReference>
<sequence>MRFYVEACFNTDAPGLILSTTPGEDRAALVADNCRVELRLHTPNADTSISKNVAPVLEALPWDSSQLRLCVNGISYGTGPLMLRDRDALTLQEKASPDARTPQEYVYSITALPDVSPCASSAAEGNGNHHRSKPSHAEDQRLHVVLGNVAEYAKWNNFYSDRFGDCAVVAATPAANTSCAGFVVPLRRCSCGHYLPKDRGVAARVTSCASARNVTGVGGVSVLPAAATATETHRASRALVTLLPSIPTLLDAENEAVQRGALAPPAVAPRCAWPSVPSRTGGRGGIQVLNIRREASSVSATEEAKNDTADNGSGSHEVPVNERGDAALSSGGVSAWTAYYKAREKDWQGVDSVSTSKEPSTQDTFLKARFDRPIADLLLRVASLESALMGCRYE</sequence>
<dbReference type="EMBL" id="LGTL01000005">
    <property type="protein sequence ID" value="KPA82312.1"/>
    <property type="molecule type" value="Genomic_DNA"/>
</dbReference>
<dbReference type="OMA" id="YAKWNNF"/>
<keyword evidence="3" id="KW-1185">Reference proteome</keyword>
<evidence type="ECO:0000313" key="2">
    <source>
        <dbReference type="EMBL" id="KPA82312.1"/>
    </source>
</evidence>
<dbReference type="Proteomes" id="UP000037923">
    <property type="component" value="Unassembled WGS sequence"/>
</dbReference>
<proteinExistence type="predicted"/>
<dbReference type="AlphaFoldDB" id="A0A0N0DWY3"/>
<name>A0A0N0DWY3_LEPPY</name>
<accession>A0A0N0DWY3</accession>
<dbReference type="OrthoDB" id="261200at2759"/>
<reference evidence="2 3" key="1">
    <citation type="submission" date="2015-07" db="EMBL/GenBank/DDBJ databases">
        <title>High-quality genome of monoxenous trypanosomatid Leptomonas pyrrhocoris.</title>
        <authorList>
            <person name="Flegontov P."/>
            <person name="Butenko A."/>
            <person name="Firsov S."/>
            <person name="Vlcek C."/>
            <person name="Logacheva M.D."/>
            <person name="Field M."/>
            <person name="Filatov D."/>
            <person name="Flegontova O."/>
            <person name="Gerasimov E."/>
            <person name="Jackson A.P."/>
            <person name="Kelly S."/>
            <person name="Opperdoes F."/>
            <person name="O'Reilly A."/>
            <person name="Votypka J."/>
            <person name="Yurchenko V."/>
            <person name="Lukes J."/>
        </authorList>
    </citation>
    <scope>NUCLEOTIDE SEQUENCE [LARGE SCALE GENOMIC DNA]</scope>
    <source>
        <strain evidence="2">H10</strain>
    </source>
</reference>
<protein>
    <submittedName>
        <fullName evidence="2">Uncharacterized protein</fullName>
    </submittedName>
</protein>
<feature type="region of interest" description="Disordered" evidence="1">
    <location>
        <begin position="297"/>
        <end position="328"/>
    </location>
</feature>
<evidence type="ECO:0000313" key="3">
    <source>
        <dbReference type="Proteomes" id="UP000037923"/>
    </source>
</evidence>
<feature type="region of interest" description="Disordered" evidence="1">
    <location>
        <begin position="119"/>
        <end position="139"/>
    </location>
</feature>
<gene>
    <name evidence="2" type="ORF">ABB37_03408</name>
</gene>
<dbReference type="GeneID" id="26903699"/>
<comment type="caution">
    <text evidence="2">The sequence shown here is derived from an EMBL/GenBank/DDBJ whole genome shotgun (WGS) entry which is preliminary data.</text>
</comment>